<proteinExistence type="predicted"/>
<evidence type="ECO:0000313" key="1">
    <source>
        <dbReference type="EMBL" id="CAD8067609.1"/>
    </source>
</evidence>
<gene>
    <name evidence="1" type="ORF">PSON_ATCC_30995.1.T0230126</name>
</gene>
<evidence type="ECO:0000313" key="2">
    <source>
        <dbReference type="Proteomes" id="UP000692954"/>
    </source>
</evidence>
<accession>A0A8S1LLF0</accession>
<reference evidence="1" key="1">
    <citation type="submission" date="2021-01" db="EMBL/GenBank/DDBJ databases">
        <authorList>
            <consortium name="Genoscope - CEA"/>
            <person name="William W."/>
        </authorList>
    </citation>
    <scope>NUCLEOTIDE SEQUENCE</scope>
</reference>
<dbReference type="Proteomes" id="UP000692954">
    <property type="component" value="Unassembled WGS sequence"/>
</dbReference>
<dbReference type="AlphaFoldDB" id="A0A8S1LLF0"/>
<keyword evidence="2" id="KW-1185">Reference proteome</keyword>
<protein>
    <submittedName>
        <fullName evidence="1">Uncharacterized protein</fullName>
    </submittedName>
</protein>
<sequence>MKNQLYLLGEQQLLQKEKKQFLKKTLISLKEKTLFQLIYNDKVDFKFKVKIHIQIKNSTLTKTLMKKYLHESIMQNIRAKKSNQQEFNYDISKSINN</sequence>
<dbReference type="EMBL" id="CAJJDN010000023">
    <property type="protein sequence ID" value="CAD8067609.1"/>
    <property type="molecule type" value="Genomic_DNA"/>
</dbReference>
<name>A0A8S1LLF0_9CILI</name>
<comment type="caution">
    <text evidence="1">The sequence shown here is derived from an EMBL/GenBank/DDBJ whole genome shotgun (WGS) entry which is preliminary data.</text>
</comment>
<organism evidence="1 2">
    <name type="scientific">Paramecium sonneborni</name>
    <dbReference type="NCBI Taxonomy" id="65129"/>
    <lineage>
        <taxon>Eukaryota</taxon>
        <taxon>Sar</taxon>
        <taxon>Alveolata</taxon>
        <taxon>Ciliophora</taxon>
        <taxon>Intramacronucleata</taxon>
        <taxon>Oligohymenophorea</taxon>
        <taxon>Peniculida</taxon>
        <taxon>Parameciidae</taxon>
        <taxon>Paramecium</taxon>
    </lineage>
</organism>